<evidence type="ECO:0000313" key="10">
    <source>
        <dbReference type="EMBL" id="NLW34760.1"/>
    </source>
</evidence>
<dbReference type="Proteomes" id="UP000777265">
    <property type="component" value="Unassembled WGS sequence"/>
</dbReference>
<comment type="caution">
    <text evidence="10">The sequence shown here is derived from an EMBL/GenBank/DDBJ whole genome shotgun (WGS) entry which is preliminary data.</text>
</comment>
<evidence type="ECO:0000256" key="8">
    <source>
        <dbReference type="RuleBase" id="RU363060"/>
    </source>
</evidence>
<dbReference type="AlphaFoldDB" id="A0A971RZY0"/>
<organism evidence="10 11">
    <name type="scientific">Syntrophorhabdus aromaticivorans</name>
    <dbReference type="NCBI Taxonomy" id="328301"/>
    <lineage>
        <taxon>Bacteria</taxon>
        <taxon>Pseudomonadati</taxon>
        <taxon>Thermodesulfobacteriota</taxon>
        <taxon>Syntrophorhabdia</taxon>
        <taxon>Syntrophorhabdales</taxon>
        <taxon>Syntrophorhabdaceae</taxon>
        <taxon>Syntrophorhabdus</taxon>
    </lineage>
</organism>
<keyword evidence="6 8" id="KW-0406">Ion transport</keyword>
<comment type="subcellular location">
    <subcellularLocation>
        <location evidence="1">Membrane</location>
        <topology evidence="1">Multi-pass membrane protein</topology>
    </subcellularLocation>
</comment>
<evidence type="ECO:0000256" key="4">
    <source>
        <dbReference type="ARBA" id="ARBA00022692"/>
    </source>
</evidence>
<keyword evidence="5 8" id="KW-1133">Transmembrane helix</keyword>
<keyword evidence="3 8" id="KW-0813">Transport</keyword>
<gene>
    <name evidence="10" type="ORF">GXY80_04655</name>
</gene>
<name>A0A971RZY0_9BACT</name>
<reference evidence="10" key="2">
    <citation type="submission" date="2020-01" db="EMBL/GenBank/DDBJ databases">
        <authorList>
            <person name="Campanaro S."/>
        </authorList>
    </citation>
    <scope>NUCLEOTIDE SEQUENCE</scope>
    <source>
        <strain evidence="10">AS06rmzACSIP_7</strain>
    </source>
</reference>
<keyword evidence="4 8" id="KW-0812">Transmembrane</keyword>
<evidence type="ECO:0000256" key="7">
    <source>
        <dbReference type="ARBA" id="ARBA00023136"/>
    </source>
</evidence>
<dbReference type="Gene3D" id="1.20.120.610">
    <property type="entry name" value="lithium bound rotor ring of v- atpase"/>
    <property type="match status" value="1"/>
</dbReference>
<protein>
    <submittedName>
        <fullName evidence="10">V-type ATP synthase subunit K</fullName>
    </submittedName>
</protein>
<evidence type="ECO:0000256" key="3">
    <source>
        <dbReference type="ARBA" id="ARBA00022448"/>
    </source>
</evidence>
<feature type="domain" description="V-ATPase proteolipid subunit C-like" evidence="9">
    <location>
        <begin position="98"/>
        <end position="155"/>
    </location>
</feature>
<feature type="transmembrane region" description="Helical" evidence="8">
    <location>
        <begin position="12"/>
        <end position="33"/>
    </location>
</feature>
<comment type="similarity">
    <text evidence="2 8">Belongs to the V-ATPase proteolipid subunit family.</text>
</comment>
<feature type="domain" description="V-ATPase proteolipid subunit C-like" evidence="9">
    <location>
        <begin position="16"/>
        <end position="74"/>
    </location>
</feature>
<dbReference type="NCBIfam" id="NF005124">
    <property type="entry name" value="PRK06558.1"/>
    <property type="match status" value="1"/>
</dbReference>
<feature type="transmembrane region" description="Helical" evidence="8">
    <location>
        <begin position="94"/>
        <end position="112"/>
    </location>
</feature>
<evidence type="ECO:0000256" key="2">
    <source>
        <dbReference type="ARBA" id="ARBA00007296"/>
    </source>
</evidence>
<dbReference type="InterPro" id="IPR002379">
    <property type="entry name" value="ATPase_proteolipid_c-like_dom"/>
</dbReference>
<evidence type="ECO:0000256" key="1">
    <source>
        <dbReference type="ARBA" id="ARBA00004141"/>
    </source>
</evidence>
<dbReference type="GO" id="GO:0033179">
    <property type="term" value="C:proton-transporting V-type ATPase, V0 domain"/>
    <property type="evidence" value="ECO:0007669"/>
    <property type="project" value="InterPro"/>
</dbReference>
<dbReference type="EMBL" id="JAAYEE010000081">
    <property type="protein sequence ID" value="NLW34760.1"/>
    <property type="molecule type" value="Genomic_DNA"/>
</dbReference>
<evidence type="ECO:0000256" key="5">
    <source>
        <dbReference type="ARBA" id="ARBA00022989"/>
    </source>
</evidence>
<dbReference type="SUPFAM" id="SSF81333">
    <property type="entry name" value="F1F0 ATP synthase subunit C"/>
    <property type="match status" value="2"/>
</dbReference>
<evidence type="ECO:0000259" key="9">
    <source>
        <dbReference type="Pfam" id="PF00137"/>
    </source>
</evidence>
<proteinExistence type="inferred from homology"/>
<feature type="transmembrane region" description="Helical" evidence="8">
    <location>
        <begin position="133"/>
        <end position="160"/>
    </location>
</feature>
<reference evidence="10" key="1">
    <citation type="journal article" date="2020" name="Biotechnol. Biofuels">
        <title>New insights from the biogas microbiome by comprehensive genome-resolved metagenomics of nearly 1600 species originating from multiple anaerobic digesters.</title>
        <authorList>
            <person name="Campanaro S."/>
            <person name="Treu L."/>
            <person name="Rodriguez-R L.M."/>
            <person name="Kovalovszki A."/>
            <person name="Ziels R.M."/>
            <person name="Maus I."/>
            <person name="Zhu X."/>
            <person name="Kougias P.G."/>
            <person name="Basile A."/>
            <person name="Luo G."/>
            <person name="Schluter A."/>
            <person name="Konstantinidis K.T."/>
            <person name="Angelidaki I."/>
        </authorList>
    </citation>
    <scope>NUCLEOTIDE SEQUENCE</scope>
    <source>
        <strain evidence="10">AS06rmzACSIP_7</strain>
    </source>
</reference>
<dbReference type="CDD" id="cd18179">
    <property type="entry name" value="ATP-synt_Vo_Ao_c_NTPK_rpt1"/>
    <property type="match status" value="1"/>
</dbReference>
<dbReference type="CDD" id="cd18180">
    <property type="entry name" value="ATP-synt_Vo_Ao_c_NTPK_rpt2"/>
    <property type="match status" value="1"/>
</dbReference>
<sequence length="169" mass="17462">MSPEWIEFGRGLCYAGAGLAFGLAGAGSAWGIAIASHSAAGVMREKPELFGRMLVMIALPGTQGFYGFISAILIMTQTGLIGGDVLKITPGTGLALFFVGLGEGLALLISAIKQGEASAAGISLLARRPEAAGRAILFPAFVETYAVVSLLATILFIIFLTQPVALQFL</sequence>
<dbReference type="PRINTS" id="PR00122">
    <property type="entry name" value="VACATPASE"/>
</dbReference>
<evidence type="ECO:0000313" key="11">
    <source>
        <dbReference type="Proteomes" id="UP000777265"/>
    </source>
</evidence>
<accession>A0A971RZY0</accession>
<dbReference type="InterPro" id="IPR000245">
    <property type="entry name" value="ATPase_proteolipid_csu"/>
</dbReference>
<feature type="transmembrane region" description="Helical" evidence="8">
    <location>
        <begin position="54"/>
        <end position="74"/>
    </location>
</feature>
<dbReference type="PANTHER" id="PTHR10263">
    <property type="entry name" value="V-TYPE PROTON ATPASE PROTEOLIPID SUBUNIT"/>
    <property type="match status" value="1"/>
</dbReference>
<dbReference type="GO" id="GO:0046961">
    <property type="term" value="F:proton-transporting ATPase activity, rotational mechanism"/>
    <property type="evidence" value="ECO:0007669"/>
    <property type="project" value="InterPro"/>
</dbReference>
<evidence type="ECO:0000256" key="6">
    <source>
        <dbReference type="ARBA" id="ARBA00023065"/>
    </source>
</evidence>
<dbReference type="InterPro" id="IPR035921">
    <property type="entry name" value="F/V-ATP_Csub_sf"/>
</dbReference>
<keyword evidence="7 8" id="KW-0472">Membrane</keyword>
<dbReference type="Pfam" id="PF00137">
    <property type="entry name" value="ATP-synt_C"/>
    <property type="match status" value="2"/>
</dbReference>